<reference evidence="2" key="1">
    <citation type="submission" date="2018-02" db="EMBL/GenBank/DDBJ databases">
        <title>Rhizophora mucronata_Transcriptome.</title>
        <authorList>
            <person name="Meera S.P."/>
            <person name="Sreeshan A."/>
            <person name="Augustine A."/>
        </authorList>
    </citation>
    <scope>NUCLEOTIDE SEQUENCE</scope>
    <source>
        <tissue evidence="2">Leaf</tissue>
    </source>
</reference>
<evidence type="ECO:0000256" key="1">
    <source>
        <dbReference type="SAM" id="Phobius"/>
    </source>
</evidence>
<sequence>MSSLLTCCYLIECWVLAWCLLLFIAFGVTDVTFSHSY</sequence>
<keyword evidence="1" id="KW-0812">Transmembrane</keyword>
<evidence type="ECO:0000313" key="2">
    <source>
        <dbReference type="EMBL" id="MBX37290.1"/>
    </source>
</evidence>
<feature type="transmembrane region" description="Helical" evidence="1">
    <location>
        <begin position="7"/>
        <end position="28"/>
    </location>
</feature>
<name>A0A2P2N487_RHIMU</name>
<proteinExistence type="predicted"/>
<organism evidence="2">
    <name type="scientific">Rhizophora mucronata</name>
    <name type="common">Asiatic mangrove</name>
    <dbReference type="NCBI Taxonomy" id="61149"/>
    <lineage>
        <taxon>Eukaryota</taxon>
        <taxon>Viridiplantae</taxon>
        <taxon>Streptophyta</taxon>
        <taxon>Embryophyta</taxon>
        <taxon>Tracheophyta</taxon>
        <taxon>Spermatophyta</taxon>
        <taxon>Magnoliopsida</taxon>
        <taxon>eudicotyledons</taxon>
        <taxon>Gunneridae</taxon>
        <taxon>Pentapetalae</taxon>
        <taxon>rosids</taxon>
        <taxon>fabids</taxon>
        <taxon>Malpighiales</taxon>
        <taxon>Rhizophoraceae</taxon>
        <taxon>Rhizophora</taxon>
    </lineage>
</organism>
<dbReference type="EMBL" id="GGEC01056806">
    <property type="protein sequence ID" value="MBX37290.1"/>
    <property type="molecule type" value="Transcribed_RNA"/>
</dbReference>
<dbReference type="AlphaFoldDB" id="A0A2P2N487"/>
<protein>
    <submittedName>
        <fullName evidence="2">Uncharacterized protein</fullName>
    </submittedName>
</protein>
<keyword evidence="1" id="KW-1133">Transmembrane helix</keyword>
<keyword evidence="1" id="KW-0472">Membrane</keyword>
<accession>A0A2P2N487</accession>